<name>A0A0F9FT06_9ZZZZ</name>
<sequence>MSEVELIHSLNYKSEKLFNVIDTYDNHVYPIKEKIPSKYNEIMTQVYKNTHKSTLSGERLNEWMDNFPNMVDRKIDAEKRKLKVKRKDLKKSKKAKERHKTSHFRNQNIMSQLESIGYYSINQDSKMAKMREGLENDEIIQDLVSEISDPYGSDHDMVEINYDDQFKRQIQEYEDRYKYVYVIEDVEPTVKSKEVVKRVPSKKRPPLKQKKNLKKSTIKKVKEKLISTIVLSKNPITITPVEELEHIKKKPSIKKKRAVKKKPDVKKKPIVKKKLVKKKKSPIKKKSVAKKKPIVKKKLVKKKKHLPKVKSIRAKRRNSPIMGRWTARYRKIGGKKRKVLIRKWKGKIQTRVIN</sequence>
<protein>
    <submittedName>
        <fullName evidence="1">Uncharacterized protein</fullName>
    </submittedName>
</protein>
<accession>A0A0F9FT06</accession>
<gene>
    <name evidence="1" type="ORF">LCGC14_1994830</name>
</gene>
<comment type="caution">
    <text evidence="1">The sequence shown here is derived from an EMBL/GenBank/DDBJ whole genome shotgun (WGS) entry which is preliminary data.</text>
</comment>
<dbReference type="AlphaFoldDB" id="A0A0F9FT06"/>
<evidence type="ECO:0000313" key="1">
    <source>
        <dbReference type="EMBL" id="KKL81431.1"/>
    </source>
</evidence>
<reference evidence="1" key="1">
    <citation type="journal article" date="2015" name="Nature">
        <title>Complex archaea that bridge the gap between prokaryotes and eukaryotes.</title>
        <authorList>
            <person name="Spang A."/>
            <person name="Saw J.H."/>
            <person name="Jorgensen S.L."/>
            <person name="Zaremba-Niedzwiedzka K."/>
            <person name="Martijn J."/>
            <person name="Lind A.E."/>
            <person name="van Eijk R."/>
            <person name="Schleper C."/>
            <person name="Guy L."/>
            <person name="Ettema T.J."/>
        </authorList>
    </citation>
    <scope>NUCLEOTIDE SEQUENCE</scope>
</reference>
<proteinExistence type="predicted"/>
<dbReference type="EMBL" id="LAZR01022565">
    <property type="protein sequence ID" value="KKL81431.1"/>
    <property type="molecule type" value="Genomic_DNA"/>
</dbReference>
<organism evidence="1">
    <name type="scientific">marine sediment metagenome</name>
    <dbReference type="NCBI Taxonomy" id="412755"/>
    <lineage>
        <taxon>unclassified sequences</taxon>
        <taxon>metagenomes</taxon>
        <taxon>ecological metagenomes</taxon>
    </lineage>
</organism>